<reference evidence="1 2" key="1">
    <citation type="journal article" date="2014" name="Nat. Genet.">
        <title>Genome sequence of the hot pepper provides insights into the evolution of pungency in Capsicum species.</title>
        <authorList>
            <person name="Kim S."/>
            <person name="Park M."/>
            <person name="Yeom S.I."/>
            <person name="Kim Y.M."/>
            <person name="Lee J.M."/>
            <person name="Lee H.A."/>
            <person name="Seo E."/>
            <person name="Choi J."/>
            <person name="Cheong K."/>
            <person name="Kim K.T."/>
            <person name="Jung K."/>
            <person name="Lee G.W."/>
            <person name="Oh S.K."/>
            <person name="Bae C."/>
            <person name="Kim S.B."/>
            <person name="Lee H.Y."/>
            <person name="Kim S.Y."/>
            <person name="Kim M.S."/>
            <person name="Kang B.C."/>
            <person name="Jo Y.D."/>
            <person name="Yang H.B."/>
            <person name="Jeong H.J."/>
            <person name="Kang W.H."/>
            <person name="Kwon J.K."/>
            <person name="Shin C."/>
            <person name="Lim J.Y."/>
            <person name="Park J.H."/>
            <person name="Huh J.H."/>
            <person name="Kim J.S."/>
            <person name="Kim B.D."/>
            <person name="Cohen O."/>
            <person name="Paran I."/>
            <person name="Suh M.C."/>
            <person name="Lee S.B."/>
            <person name="Kim Y.K."/>
            <person name="Shin Y."/>
            <person name="Noh S.J."/>
            <person name="Park J."/>
            <person name="Seo Y.S."/>
            <person name="Kwon S.Y."/>
            <person name="Kim H.A."/>
            <person name="Park J.M."/>
            <person name="Kim H.J."/>
            <person name="Choi S.B."/>
            <person name="Bosland P.W."/>
            <person name="Reeves G."/>
            <person name="Jo S.H."/>
            <person name="Lee B.W."/>
            <person name="Cho H.T."/>
            <person name="Choi H.S."/>
            <person name="Lee M.S."/>
            <person name="Yu Y."/>
            <person name="Do Choi Y."/>
            <person name="Park B.S."/>
            <person name="van Deynze A."/>
            <person name="Ashrafi H."/>
            <person name="Hill T."/>
            <person name="Kim W.T."/>
            <person name="Pai H.S."/>
            <person name="Ahn H.K."/>
            <person name="Yeam I."/>
            <person name="Giovannoni J.J."/>
            <person name="Rose J.K."/>
            <person name="Sorensen I."/>
            <person name="Lee S.J."/>
            <person name="Kim R.W."/>
            <person name="Choi I.Y."/>
            <person name="Choi B.S."/>
            <person name="Lim J.S."/>
            <person name="Lee Y.H."/>
            <person name="Choi D."/>
        </authorList>
    </citation>
    <scope>NUCLEOTIDE SEQUENCE [LARGE SCALE GENOMIC DNA]</scope>
    <source>
        <strain evidence="2">cv. CM334</strain>
    </source>
</reference>
<dbReference type="Proteomes" id="UP000222542">
    <property type="component" value="Unassembled WGS sequence"/>
</dbReference>
<protein>
    <submittedName>
        <fullName evidence="1">Uncharacterized protein</fullName>
    </submittedName>
</protein>
<dbReference type="Gramene" id="PHT85820">
    <property type="protein sequence ID" value="PHT85820"/>
    <property type="gene ID" value="T459_07926"/>
</dbReference>
<comment type="caution">
    <text evidence="1">The sequence shown here is derived from an EMBL/GenBank/DDBJ whole genome shotgun (WGS) entry which is preliminary data.</text>
</comment>
<evidence type="ECO:0000313" key="2">
    <source>
        <dbReference type="Proteomes" id="UP000222542"/>
    </source>
</evidence>
<sequence length="102" mass="11540">MFKLLNNRTPDHIPSEFPTCPSWCQSQSVFADEFPHLEIINNLLHEEHGTGQTLLSNSGFPSLNDGSSHHRTAHFTHPNDIGSYKTMRPRKKLTVIALFLDA</sequence>
<keyword evidence="2" id="KW-1185">Reference proteome</keyword>
<organism evidence="1 2">
    <name type="scientific">Capsicum annuum</name>
    <name type="common">Capsicum pepper</name>
    <dbReference type="NCBI Taxonomy" id="4072"/>
    <lineage>
        <taxon>Eukaryota</taxon>
        <taxon>Viridiplantae</taxon>
        <taxon>Streptophyta</taxon>
        <taxon>Embryophyta</taxon>
        <taxon>Tracheophyta</taxon>
        <taxon>Spermatophyta</taxon>
        <taxon>Magnoliopsida</taxon>
        <taxon>eudicotyledons</taxon>
        <taxon>Gunneridae</taxon>
        <taxon>Pentapetalae</taxon>
        <taxon>asterids</taxon>
        <taxon>lamiids</taxon>
        <taxon>Solanales</taxon>
        <taxon>Solanaceae</taxon>
        <taxon>Solanoideae</taxon>
        <taxon>Capsiceae</taxon>
        <taxon>Capsicum</taxon>
    </lineage>
</organism>
<evidence type="ECO:0000313" key="1">
    <source>
        <dbReference type="EMBL" id="PHT85820.1"/>
    </source>
</evidence>
<reference evidence="1 2" key="2">
    <citation type="journal article" date="2017" name="Genome Biol.">
        <title>New reference genome sequences of hot pepper reveal the massive evolution of plant disease-resistance genes by retroduplication.</title>
        <authorList>
            <person name="Kim S."/>
            <person name="Park J."/>
            <person name="Yeom S.I."/>
            <person name="Kim Y.M."/>
            <person name="Seo E."/>
            <person name="Kim K.T."/>
            <person name="Kim M.S."/>
            <person name="Lee J.M."/>
            <person name="Cheong K."/>
            <person name="Shin H.S."/>
            <person name="Kim S.B."/>
            <person name="Han K."/>
            <person name="Lee J."/>
            <person name="Park M."/>
            <person name="Lee H.A."/>
            <person name="Lee H.Y."/>
            <person name="Lee Y."/>
            <person name="Oh S."/>
            <person name="Lee J.H."/>
            <person name="Choi E."/>
            <person name="Choi E."/>
            <person name="Lee S.E."/>
            <person name="Jeon J."/>
            <person name="Kim H."/>
            <person name="Choi G."/>
            <person name="Song H."/>
            <person name="Lee J."/>
            <person name="Lee S.C."/>
            <person name="Kwon J.K."/>
            <person name="Lee H.Y."/>
            <person name="Koo N."/>
            <person name="Hong Y."/>
            <person name="Kim R.W."/>
            <person name="Kang W.H."/>
            <person name="Huh J.H."/>
            <person name="Kang B.C."/>
            <person name="Yang T.J."/>
            <person name="Lee Y.H."/>
            <person name="Bennetzen J.L."/>
            <person name="Choi D."/>
        </authorList>
    </citation>
    <scope>NUCLEOTIDE SEQUENCE [LARGE SCALE GENOMIC DNA]</scope>
    <source>
        <strain evidence="2">cv. CM334</strain>
    </source>
</reference>
<name>A0A2G2ZV14_CAPAN</name>
<proteinExistence type="predicted"/>
<dbReference type="EMBL" id="AYRZ02000003">
    <property type="protein sequence ID" value="PHT85820.1"/>
    <property type="molecule type" value="Genomic_DNA"/>
</dbReference>
<gene>
    <name evidence="1" type="ORF">T459_07926</name>
</gene>
<dbReference type="AlphaFoldDB" id="A0A2G2ZV14"/>
<accession>A0A2G2ZV14</accession>